<dbReference type="RefSeq" id="WP_073070288.1">
    <property type="nucleotide sequence ID" value="NZ_MPPI01000006.1"/>
</dbReference>
<dbReference type="EMBL" id="PVWG01000006">
    <property type="protein sequence ID" value="PSB20369.1"/>
    <property type="molecule type" value="Genomic_DNA"/>
</dbReference>
<dbReference type="AlphaFoldDB" id="A0A2T1DIN0"/>
<evidence type="ECO:0000313" key="2">
    <source>
        <dbReference type="Proteomes" id="UP000238634"/>
    </source>
</evidence>
<dbReference type="Pfam" id="PF20065">
    <property type="entry name" value="DUF6464"/>
    <property type="match status" value="1"/>
</dbReference>
<gene>
    <name evidence="1" type="ORF">C7B65_07975</name>
</gene>
<proteinExistence type="predicted"/>
<dbReference type="STRING" id="1920490.GCA_001895925_04170"/>
<accession>A0A2T1DIN0</accession>
<protein>
    <submittedName>
        <fullName evidence="1">Uncharacterized protein</fullName>
    </submittedName>
</protein>
<comment type="caution">
    <text evidence="1">The sequence shown here is derived from an EMBL/GenBank/DDBJ whole genome shotgun (WGS) entry which is preliminary data.</text>
</comment>
<reference evidence="1 2" key="1">
    <citation type="submission" date="2018-02" db="EMBL/GenBank/DDBJ databases">
        <authorList>
            <person name="Cohen D.B."/>
            <person name="Kent A.D."/>
        </authorList>
    </citation>
    <scope>NUCLEOTIDE SEQUENCE [LARGE SCALE GENOMIC DNA]</scope>
    <source>
        <strain evidence="1 2">ULC007</strain>
    </source>
</reference>
<dbReference type="InterPro" id="IPR045589">
    <property type="entry name" value="DUF6464"/>
</dbReference>
<organism evidence="1 2">
    <name type="scientific">Phormidesmis priestleyi ULC007</name>
    <dbReference type="NCBI Taxonomy" id="1920490"/>
    <lineage>
        <taxon>Bacteria</taxon>
        <taxon>Bacillati</taxon>
        <taxon>Cyanobacteriota</taxon>
        <taxon>Cyanophyceae</taxon>
        <taxon>Leptolyngbyales</taxon>
        <taxon>Leptolyngbyaceae</taxon>
        <taxon>Phormidesmis</taxon>
    </lineage>
</organism>
<keyword evidence="2" id="KW-1185">Reference proteome</keyword>
<evidence type="ECO:0000313" key="1">
    <source>
        <dbReference type="EMBL" id="PSB20369.1"/>
    </source>
</evidence>
<sequence>MLEIILICAIGLIPPLLSFVFFRKMQMRAQARLRNAMQAAERRQIQRLLSLPADYHYIEGVGALIGDSTCRYNARSAQIRCAVNPSGPCEECPYYESSSPTNPS</sequence>
<dbReference type="OrthoDB" id="515679at2"/>
<reference evidence="1 2" key="2">
    <citation type="submission" date="2018-03" db="EMBL/GenBank/DDBJ databases">
        <title>The ancient ancestry and fast evolution of plastids.</title>
        <authorList>
            <person name="Moore K.R."/>
            <person name="Magnabosco C."/>
            <person name="Momper L."/>
            <person name="Gold D.A."/>
            <person name="Bosak T."/>
            <person name="Fournier G.P."/>
        </authorList>
    </citation>
    <scope>NUCLEOTIDE SEQUENCE [LARGE SCALE GENOMIC DNA]</scope>
    <source>
        <strain evidence="1 2">ULC007</strain>
    </source>
</reference>
<dbReference type="Proteomes" id="UP000238634">
    <property type="component" value="Unassembled WGS sequence"/>
</dbReference>
<name>A0A2T1DIN0_9CYAN</name>